<dbReference type="PROSITE" id="PS50157">
    <property type="entry name" value="ZINC_FINGER_C2H2_2"/>
    <property type="match status" value="1"/>
</dbReference>
<feature type="compositionally biased region" description="Basic and acidic residues" evidence="2">
    <location>
        <begin position="304"/>
        <end position="322"/>
    </location>
</feature>
<feature type="compositionally biased region" description="Low complexity" evidence="2">
    <location>
        <begin position="324"/>
        <end position="344"/>
    </location>
</feature>
<feature type="compositionally biased region" description="Acidic residues" evidence="2">
    <location>
        <begin position="137"/>
        <end position="149"/>
    </location>
</feature>
<dbReference type="GO" id="GO:0008270">
    <property type="term" value="F:zinc ion binding"/>
    <property type="evidence" value="ECO:0007669"/>
    <property type="project" value="UniProtKB-KW"/>
</dbReference>
<dbReference type="STRING" id="48709.A0A1D2MIT0"/>
<feature type="compositionally biased region" description="Polar residues" evidence="2">
    <location>
        <begin position="174"/>
        <end position="189"/>
    </location>
</feature>
<feature type="compositionally biased region" description="Acidic residues" evidence="2">
    <location>
        <begin position="280"/>
        <end position="293"/>
    </location>
</feature>
<keyword evidence="5" id="KW-1185">Reference proteome</keyword>
<gene>
    <name evidence="4" type="ORF">Ocin01_13755</name>
</gene>
<dbReference type="Proteomes" id="UP000094527">
    <property type="component" value="Unassembled WGS sequence"/>
</dbReference>
<dbReference type="SMART" id="SM00355">
    <property type="entry name" value="ZnF_C2H2"/>
    <property type="match status" value="2"/>
</dbReference>
<proteinExistence type="predicted"/>
<feature type="compositionally biased region" description="Acidic residues" evidence="2">
    <location>
        <begin position="209"/>
        <end position="225"/>
    </location>
</feature>
<dbReference type="InterPro" id="IPR013087">
    <property type="entry name" value="Znf_C2H2_type"/>
</dbReference>
<dbReference type="InterPro" id="IPR015318">
    <property type="entry name" value="Znf_GAGA-bd_fac"/>
</dbReference>
<protein>
    <submittedName>
        <fullName evidence="4">Zinc finger and BTB domain-containing protein 7A</fullName>
    </submittedName>
</protein>
<name>A0A1D2MIT0_ORCCI</name>
<dbReference type="PROSITE" id="PS00028">
    <property type="entry name" value="ZINC_FINGER_C2H2_1"/>
    <property type="match status" value="2"/>
</dbReference>
<dbReference type="AlphaFoldDB" id="A0A1D2MIT0"/>
<organism evidence="4 5">
    <name type="scientific">Orchesella cincta</name>
    <name type="common">Springtail</name>
    <name type="synonym">Podura cincta</name>
    <dbReference type="NCBI Taxonomy" id="48709"/>
    <lineage>
        <taxon>Eukaryota</taxon>
        <taxon>Metazoa</taxon>
        <taxon>Ecdysozoa</taxon>
        <taxon>Arthropoda</taxon>
        <taxon>Hexapoda</taxon>
        <taxon>Collembola</taxon>
        <taxon>Entomobryomorpha</taxon>
        <taxon>Entomobryoidea</taxon>
        <taxon>Orchesellidae</taxon>
        <taxon>Orchesellinae</taxon>
        <taxon>Orchesella</taxon>
    </lineage>
</organism>
<evidence type="ECO:0000313" key="5">
    <source>
        <dbReference type="Proteomes" id="UP000094527"/>
    </source>
</evidence>
<reference evidence="4 5" key="1">
    <citation type="journal article" date="2016" name="Genome Biol. Evol.">
        <title>Gene Family Evolution Reflects Adaptation to Soil Environmental Stressors in the Genome of the Collembolan Orchesella cincta.</title>
        <authorList>
            <person name="Faddeeva-Vakhrusheva A."/>
            <person name="Derks M.F."/>
            <person name="Anvar S.Y."/>
            <person name="Agamennone V."/>
            <person name="Suring W."/>
            <person name="Smit S."/>
            <person name="van Straalen N.M."/>
            <person name="Roelofs D."/>
        </authorList>
    </citation>
    <scope>NUCLEOTIDE SEQUENCE [LARGE SCALE GENOMIC DNA]</scope>
    <source>
        <tissue evidence="4">Mixed pool</tissue>
    </source>
</reference>
<feature type="compositionally biased region" description="Basic residues" evidence="2">
    <location>
        <begin position="368"/>
        <end position="382"/>
    </location>
</feature>
<keyword evidence="1" id="KW-0863">Zinc-finger</keyword>
<evidence type="ECO:0000256" key="1">
    <source>
        <dbReference type="PROSITE-ProRule" id="PRU00042"/>
    </source>
</evidence>
<keyword evidence="1" id="KW-0479">Metal-binding</keyword>
<keyword evidence="1" id="KW-0862">Zinc</keyword>
<feature type="region of interest" description="Disordered" evidence="2">
    <location>
        <begin position="128"/>
        <end position="237"/>
    </location>
</feature>
<feature type="region of interest" description="Disordered" evidence="2">
    <location>
        <begin position="256"/>
        <end position="385"/>
    </location>
</feature>
<dbReference type="Gene3D" id="3.30.160.60">
    <property type="entry name" value="Classic Zinc Finger"/>
    <property type="match status" value="1"/>
</dbReference>
<dbReference type="EMBL" id="LJIJ01001118">
    <property type="protein sequence ID" value="ODM92927.1"/>
    <property type="molecule type" value="Genomic_DNA"/>
</dbReference>
<feature type="compositionally biased region" description="Basic residues" evidence="2">
    <location>
        <begin position="345"/>
        <end position="359"/>
    </location>
</feature>
<comment type="caution">
    <text evidence="4">The sequence shown here is derived from an EMBL/GenBank/DDBJ whole genome shotgun (WGS) entry which is preliminary data.</text>
</comment>
<evidence type="ECO:0000256" key="2">
    <source>
        <dbReference type="SAM" id="MobiDB-lite"/>
    </source>
</evidence>
<evidence type="ECO:0000259" key="3">
    <source>
        <dbReference type="PROSITE" id="PS50157"/>
    </source>
</evidence>
<accession>A0A1D2MIT0</accession>
<evidence type="ECO:0000313" key="4">
    <source>
        <dbReference type="EMBL" id="ODM92927.1"/>
    </source>
</evidence>
<dbReference type="InterPro" id="IPR036236">
    <property type="entry name" value="Znf_C2H2_sf"/>
</dbReference>
<dbReference type="Pfam" id="PF09237">
    <property type="entry name" value="GAGA"/>
    <property type="match status" value="1"/>
</dbReference>
<dbReference type="SUPFAM" id="SSF57667">
    <property type="entry name" value="beta-beta-alpha zinc fingers"/>
    <property type="match status" value="1"/>
</dbReference>
<sequence>MDKFRMKRVKRERSPGGTPKPFGTCKYCGIRYDDSIYHAEVYDFCGHIKCKTCARSQTLVCEECEIEKESEPIAWYPADYPDYLKLTNLDLKLGKDQWTARVKRLNPAFKDFKTIPLFISNAATLYPLPPQPAPESESVENTDDVDTEEVSSGSDGVVEEERNITSPENDDEQSVPSSGEISSTCSSLTDPEEANDGIITVVDIRKITEDDDDEGNSSSSEDEPEVIPPPHIPFDPSTLKECRVMLRRVEEELKILGTAKYGDSNTTKVKVEPQPRQSTEDEDDDDEDDDDVVIIEPPVTRASARRESMMTQRVLREKRGSPDAKAPTQAPSKPSKAAASSRAKSVAKAKKQILKKRPTPRTATSSKSKNKKAPRKPRRKNPAKCPVCESVLSSNSNLKRHLHLVHSDVKQLLCKPCQLDFSRQDKYMEHIRTDSHKLQLGKN</sequence>
<feature type="domain" description="C2H2-type" evidence="3">
    <location>
        <begin position="383"/>
        <end position="411"/>
    </location>
</feature>